<feature type="compositionally biased region" description="Low complexity" evidence="1">
    <location>
        <begin position="29"/>
        <end position="42"/>
    </location>
</feature>
<dbReference type="PATRIC" id="fig|469382.19.peg.2070"/>
<feature type="region of interest" description="Disordered" evidence="1">
    <location>
        <begin position="22"/>
        <end position="61"/>
    </location>
</feature>
<protein>
    <recommendedName>
        <fullName evidence="2">DUF7979 domain-containing protein</fullName>
    </recommendedName>
</protein>
<dbReference type="EMBL" id="AOHT01000033">
    <property type="protein sequence ID" value="ELY27496.1"/>
    <property type="molecule type" value="Genomic_DNA"/>
</dbReference>
<dbReference type="OrthoDB" id="282792at2157"/>
<proteinExistence type="predicted"/>
<organism evidence="3 5">
    <name type="scientific">Halogeometricum borinquense (strain ATCC 700274 / DSM 11551 / JCM 10706 / KCTC 4070 / PR3)</name>
    <dbReference type="NCBI Taxonomy" id="469382"/>
    <lineage>
        <taxon>Archaea</taxon>
        <taxon>Methanobacteriati</taxon>
        <taxon>Methanobacteriota</taxon>
        <taxon>Stenosarchaea group</taxon>
        <taxon>Halobacteria</taxon>
        <taxon>Halobacteriales</taxon>
        <taxon>Haloferacaceae</taxon>
        <taxon>Halogeometricum</taxon>
    </lineage>
</organism>
<evidence type="ECO:0000259" key="2">
    <source>
        <dbReference type="Pfam" id="PF25934"/>
    </source>
</evidence>
<accession>E4NKW1</accession>
<dbReference type="Proteomes" id="UP000011585">
    <property type="component" value="Unassembled WGS sequence"/>
</dbReference>
<feature type="compositionally biased region" description="Pro residues" evidence="1">
    <location>
        <begin position="43"/>
        <end position="55"/>
    </location>
</feature>
<dbReference type="HOGENOM" id="CLU_1830540_0_0_2"/>
<dbReference type="STRING" id="469382.Hbor_04030"/>
<evidence type="ECO:0000313" key="4">
    <source>
        <dbReference type="EMBL" id="ELY27496.1"/>
    </source>
</evidence>
<feature type="domain" description="DUF7979" evidence="2">
    <location>
        <begin position="71"/>
        <end position="135"/>
    </location>
</feature>
<dbReference type="AlphaFoldDB" id="E4NKW1"/>
<dbReference type="InterPro" id="IPR058285">
    <property type="entry name" value="DUF7979"/>
</dbReference>
<evidence type="ECO:0000313" key="3">
    <source>
        <dbReference type="EMBL" id="ADQ66007.1"/>
    </source>
</evidence>
<sequence>MHLRKALLVALLVSFAGCSGVPSLSDNGTPTPTQTATSTPTPTATPTPTPTPTPTATPTETISYIDCPGVLSIDSVENVTDDATVIPYANLSAERQSEFDAAVGGQSVELDQQGDGYDFWVGRPYVRYNGSVYRATVAIC</sequence>
<dbReference type="RefSeq" id="WP_006055425.1">
    <property type="nucleotide sequence ID" value="NC_014729.1"/>
</dbReference>
<keyword evidence="5" id="KW-1185">Reference proteome</keyword>
<dbReference type="Proteomes" id="UP000006663">
    <property type="component" value="Chromosome"/>
</dbReference>
<evidence type="ECO:0000256" key="1">
    <source>
        <dbReference type="SAM" id="MobiDB-lite"/>
    </source>
</evidence>
<reference evidence="4 6" key="2">
    <citation type="journal article" date="2014" name="PLoS Genet.">
        <title>Phylogenetically driven sequencing of extremely halophilic archaea reveals strategies for static and dynamic osmo-response.</title>
        <authorList>
            <person name="Becker E.A."/>
            <person name="Seitzer P.M."/>
            <person name="Tritt A."/>
            <person name="Larsen D."/>
            <person name="Krusor M."/>
            <person name="Yao A.I."/>
            <person name="Wu D."/>
            <person name="Madern D."/>
            <person name="Eisen J.A."/>
            <person name="Darling A.E."/>
            <person name="Facciotti M.T."/>
        </authorList>
    </citation>
    <scope>NUCLEOTIDE SEQUENCE [LARGE SCALE GENOMIC DNA]</scope>
    <source>
        <strain evidence="4 6">DSM 11551</strain>
    </source>
</reference>
<name>E4NKW1_HALBP</name>
<dbReference type="EMBL" id="CP001690">
    <property type="protein sequence ID" value="ADQ66007.1"/>
    <property type="molecule type" value="Genomic_DNA"/>
</dbReference>
<dbReference type="KEGG" id="hbo:Hbor_04030"/>
<dbReference type="eggNOG" id="arCOG13607">
    <property type="taxonomic scope" value="Archaea"/>
</dbReference>
<reference evidence="3 5" key="1">
    <citation type="journal article" date="2009" name="Stand. Genomic Sci.">
        <title>Complete genome sequence of Halogeometricum borinquense type strain (PR3).</title>
        <authorList>
            <person name="Malfatti S."/>
            <person name="Tindall B.J."/>
            <person name="Schneider S."/>
            <person name="Fahnrich R."/>
            <person name="Lapidus A."/>
            <person name="Labuttii K."/>
            <person name="Copeland A."/>
            <person name="Glavina Del Rio T."/>
            <person name="Nolan M."/>
            <person name="Chen F."/>
            <person name="Lucas S."/>
            <person name="Tice H."/>
            <person name="Cheng J.F."/>
            <person name="Bruce D."/>
            <person name="Goodwin L."/>
            <person name="Pitluck S."/>
            <person name="Anderson I."/>
            <person name="Pati A."/>
            <person name="Ivanova N."/>
            <person name="Mavromatis K."/>
            <person name="Chen A."/>
            <person name="Palaniappan K."/>
            <person name="D'haeseleer P."/>
            <person name="Goker M."/>
            <person name="Bristow J."/>
            <person name="Eisen J.A."/>
            <person name="Markowitz V."/>
            <person name="Hugenholtz P."/>
            <person name="Kyrpides N.C."/>
            <person name="Klenk H.P."/>
            <person name="Chain P."/>
        </authorList>
    </citation>
    <scope>NUCLEOTIDE SEQUENCE [LARGE SCALE GENOMIC DNA]</scope>
    <source>
        <strain evidence="5">ATCC 700274 / DSM 11551 / JCM 10706 / KCTC 4070 / PR3</strain>
        <strain evidence="3">PR 3</strain>
    </source>
</reference>
<gene>
    <name evidence="3" type="ordered locus">Hbor_04030</name>
    <name evidence="4" type="ORF">C499_10544</name>
</gene>
<evidence type="ECO:0000313" key="6">
    <source>
        <dbReference type="Proteomes" id="UP000011585"/>
    </source>
</evidence>
<evidence type="ECO:0000313" key="5">
    <source>
        <dbReference type="Proteomes" id="UP000006663"/>
    </source>
</evidence>
<dbReference type="PROSITE" id="PS51257">
    <property type="entry name" value="PROKAR_LIPOPROTEIN"/>
    <property type="match status" value="1"/>
</dbReference>
<dbReference type="Pfam" id="PF25934">
    <property type="entry name" value="DUF7979"/>
    <property type="match status" value="1"/>
</dbReference>
<dbReference type="GeneID" id="9992223"/>